<name>A0A5N7MVL8_9HYPH</name>
<keyword evidence="3" id="KW-1185">Reference proteome</keyword>
<accession>A0A5N7MVL8</accession>
<organism evidence="2 3">
    <name type="scientific">Microvirga tunisiensis</name>
    <dbReference type="NCBI Taxonomy" id="2108360"/>
    <lineage>
        <taxon>Bacteria</taxon>
        <taxon>Pseudomonadati</taxon>
        <taxon>Pseudomonadota</taxon>
        <taxon>Alphaproteobacteria</taxon>
        <taxon>Hyphomicrobiales</taxon>
        <taxon>Methylobacteriaceae</taxon>
        <taxon>Microvirga</taxon>
    </lineage>
</organism>
<comment type="caution">
    <text evidence="2">The sequence shown here is derived from an EMBL/GenBank/DDBJ whole genome shotgun (WGS) entry which is preliminary data.</text>
</comment>
<evidence type="ECO:0000313" key="2">
    <source>
        <dbReference type="EMBL" id="MPR31007.1"/>
    </source>
</evidence>
<feature type="region of interest" description="Disordered" evidence="1">
    <location>
        <begin position="99"/>
        <end position="124"/>
    </location>
</feature>
<evidence type="ECO:0000313" key="3">
    <source>
        <dbReference type="Proteomes" id="UP000403266"/>
    </source>
</evidence>
<dbReference type="EMBL" id="VOSK01000511">
    <property type="protein sequence ID" value="MPR31007.1"/>
    <property type="molecule type" value="Genomic_DNA"/>
</dbReference>
<reference evidence="2 3" key="1">
    <citation type="journal article" date="2019" name="Syst. Appl. Microbiol.">
        <title>Microvirga tunisiensis sp. nov., a root nodule symbiotic bacterium isolated from Lupinus micranthus and L. luteus grown in Northern Tunisia.</title>
        <authorList>
            <person name="Msaddak A."/>
            <person name="Rejili M."/>
            <person name="Duran D."/>
            <person name="Mars M."/>
            <person name="Palacios J.M."/>
            <person name="Ruiz-Argueso T."/>
            <person name="Rey L."/>
            <person name="Imperial J."/>
        </authorList>
    </citation>
    <scope>NUCLEOTIDE SEQUENCE [LARGE SCALE GENOMIC DNA]</scope>
    <source>
        <strain evidence="2 3">Lmie10</strain>
    </source>
</reference>
<protein>
    <submittedName>
        <fullName evidence="2">Uncharacterized protein</fullName>
    </submittedName>
</protein>
<dbReference type="Proteomes" id="UP000403266">
    <property type="component" value="Unassembled WGS sequence"/>
</dbReference>
<evidence type="ECO:0000256" key="1">
    <source>
        <dbReference type="SAM" id="MobiDB-lite"/>
    </source>
</evidence>
<gene>
    <name evidence="2" type="ORF">FS320_40335</name>
</gene>
<dbReference type="AlphaFoldDB" id="A0A5N7MVL8"/>
<dbReference type="RefSeq" id="WP_152718109.1">
    <property type="nucleotide sequence ID" value="NZ_VOSJ01000549.1"/>
</dbReference>
<feature type="compositionally biased region" description="Low complexity" evidence="1">
    <location>
        <begin position="113"/>
        <end position="124"/>
    </location>
</feature>
<proteinExistence type="predicted"/>
<sequence>MRDPDPRRIAILRDLLLDYPYEKASNHGEPPAGLTEDEQDAWVDDYMMRYGSPAPLEGRYDGEFGRPDGVEFSPTSRDVVDHIQGMRDYFDEVMPKAGQIAPVPDDPDQIPSRQQALAQRLRRS</sequence>